<gene>
    <name evidence="1" type="ORF">BT67DRAFT_431438</name>
</gene>
<dbReference type="EMBL" id="MU853401">
    <property type="protein sequence ID" value="KAK4138976.1"/>
    <property type="molecule type" value="Genomic_DNA"/>
</dbReference>
<accession>A0AAN6UW71</accession>
<evidence type="ECO:0000313" key="2">
    <source>
        <dbReference type="Proteomes" id="UP001304895"/>
    </source>
</evidence>
<name>A0AAN6UW71_9PEZI</name>
<evidence type="ECO:0000313" key="1">
    <source>
        <dbReference type="EMBL" id="KAK4138976.1"/>
    </source>
</evidence>
<organism evidence="1 2">
    <name type="scientific">Trichocladium antarcticum</name>
    <dbReference type="NCBI Taxonomy" id="1450529"/>
    <lineage>
        <taxon>Eukaryota</taxon>
        <taxon>Fungi</taxon>
        <taxon>Dikarya</taxon>
        <taxon>Ascomycota</taxon>
        <taxon>Pezizomycotina</taxon>
        <taxon>Sordariomycetes</taxon>
        <taxon>Sordariomycetidae</taxon>
        <taxon>Sordariales</taxon>
        <taxon>Chaetomiaceae</taxon>
        <taxon>Trichocladium</taxon>
    </lineage>
</organism>
<dbReference type="Proteomes" id="UP001304895">
    <property type="component" value="Unassembled WGS sequence"/>
</dbReference>
<proteinExistence type="predicted"/>
<reference evidence="1" key="1">
    <citation type="journal article" date="2023" name="Mol. Phylogenet. Evol.">
        <title>Genome-scale phylogeny and comparative genomics of the fungal order Sordariales.</title>
        <authorList>
            <person name="Hensen N."/>
            <person name="Bonometti L."/>
            <person name="Westerberg I."/>
            <person name="Brannstrom I.O."/>
            <person name="Guillou S."/>
            <person name="Cros-Aarteil S."/>
            <person name="Calhoun S."/>
            <person name="Haridas S."/>
            <person name="Kuo A."/>
            <person name="Mondo S."/>
            <person name="Pangilinan J."/>
            <person name="Riley R."/>
            <person name="LaButti K."/>
            <person name="Andreopoulos B."/>
            <person name="Lipzen A."/>
            <person name="Chen C."/>
            <person name="Yan M."/>
            <person name="Daum C."/>
            <person name="Ng V."/>
            <person name="Clum A."/>
            <person name="Steindorff A."/>
            <person name="Ohm R.A."/>
            <person name="Martin F."/>
            <person name="Silar P."/>
            <person name="Natvig D.O."/>
            <person name="Lalanne C."/>
            <person name="Gautier V."/>
            <person name="Ament-Velasquez S.L."/>
            <person name="Kruys A."/>
            <person name="Hutchinson M.I."/>
            <person name="Powell A.J."/>
            <person name="Barry K."/>
            <person name="Miller A.N."/>
            <person name="Grigoriev I.V."/>
            <person name="Debuchy R."/>
            <person name="Gladieux P."/>
            <person name="Hiltunen Thoren M."/>
            <person name="Johannesson H."/>
        </authorList>
    </citation>
    <scope>NUCLEOTIDE SEQUENCE</scope>
    <source>
        <strain evidence="1">CBS 123565</strain>
    </source>
</reference>
<keyword evidence="2" id="KW-1185">Reference proteome</keyword>
<protein>
    <submittedName>
        <fullName evidence="1">Uncharacterized protein</fullName>
    </submittedName>
</protein>
<comment type="caution">
    <text evidence="1">The sequence shown here is derived from an EMBL/GenBank/DDBJ whole genome shotgun (WGS) entry which is preliminary data.</text>
</comment>
<dbReference type="AlphaFoldDB" id="A0AAN6UW71"/>
<reference evidence="1" key="2">
    <citation type="submission" date="2023-05" db="EMBL/GenBank/DDBJ databases">
        <authorList>
            <consortium name="Lawrence Berkeley National Laboratory"/>
            <person name="Steindorff A."/>
            <person name="Hensen N."/>
            <person name="Bonometti L."/>
            <person name="Westerberg I."/>
            <person name="Brannstrom I.O."/>
            <person name="Guillou S."/>
            <person name="Cros-Aarteil S."/>
            <person name="Calhoun S."/>
            <person name="Haridas S."/>
            <person name="Kuo A."/>
            <person name="Mondo S."/>
            <person name="Pangilinan J."/>
            <person name="Riley R."/>
            <person name="Labutti K."/>
            <person name="Andreopoulos B."/>
            <person name="Lipzen A."/>
            <person name="Chen C."/>
            <person name="Yanf M."/>
            <person name="Daum C."/>
            <person name="Ng V."/>
            <person name="Clum A."/>
            <person name="Ohm R."/>
            <person name="Martin F."/>
            <person name="Silar P."/>
            <person name="Natvig D."/>
            <person name="Lalanne C."/>
            <person name="Gautier V."/>
            <person name="Ament-Velasquez S.L."/>
            <person name="Kruys A."/>
            <person name="Hutchinson M.I."/>
            <person name="Powell A.J."/>
            <person name="Barry K."/>
            <person name="Miller A.N."/>
            <person name="Grigoriev I.V."/>
            <person name="Debuchy R."/>
            <person name="Gladieux P."/>
            <person name="Thoren M.H."/>
            <person name="Johannesson H."/>
        </authorList>
    </citation>
    <scope>NUCLEOTIDE SEQUENCE</scope>
    <source>
        <strain evidence="1">CBS 123565</strain>
    </source>
</reference>
<sequence>MCRLHVPVHPWCICPNPSALTPSATNTTPCAHHIWLLPYADNIPPTPLAPNLNRIFHIAPASALHRPAPAWVHCATYQAQHGIPTAAADPGLEAACPETKAAMAGARDGAEVRYPWDGLCSLCCTPYRGAALRLVRMRAAAGGGYEFPHGRSRELREPEIEARVMGSRAAREGGIRSGDGVFVDVVVDGEGGGAVDRERSAVYLFPGEGKGGVAIGTVTSLCKP</sequence>